<organism evidence="1 2">
    <name type="scientific">Zhongshania guokunii</name>
    <dbReference type="NCBI Taxonomy" id="641783"/>
    <lineage>
        <taxon>Bacteria</taxon>
        <taxon>Pseudomonadati</taxon>
        <taxon>Pseudomonadota</taxon>
        <taxon>Gammaproteobacteria</taxon>
        <taxon>Cellvibrionales</taxon>
        <taxon>Spongiibacteraceae</taxon>
        <taxon>Zhongshania</taxon>
    </lineage>
</organism>
<gene>
    <name evidence="1" type="ORF">AB4876_11940</name>
</gene>
<name>A0ABV3U6N8_9GAMM</name>
<sequence length="123" mass="14140">METASREEIELFLRGQYRLWNEGKFEDMLALFRKIAPAKLTIEYVGLPPQDGWQALDEMCEAYGGKTQAEVQELLINGNEAAVHVLNLRDKSTGIAPSPSIEFYRFDKGNLEIRYFYRANHPV</sequence>
<dbReference type="EMBL" id="JBFRYA010000009">
    <property type="protein sequence ID" value="MEX1669622.1"/>
    <property type="molecule type" value="Genomic_DNA"/>
</dbReference>
<dbReference type="SUPFAM" id="SSF54427">
    <property type="entry name" value="NTF2-like"/>
    <property type="match status" value="1"/>
</dbReference>
<proteinExistence type="predicted"/>
<protein>
    <recommendedName>
        <fullName evidence="3">SnoaL-like domain-containing protein</fullName>
    </recommendedName>
</protein>
<evidence type="ECO:0008006" key="3">
    <source>
        <dbReference type="Google" id="ProtNLM"/>
    </source>
</evidence>
<evidence type="ECO:0000313" key="2">
    <source>
        <dbReference type="Proteomes" id="UP001557485"/>
    </source>
</evidence>
<comment type="caution">
    <text evidence="1">The sequence shown here is derived from an EMBL/GenBank/DDBJ whole genome shotgun (WGS) entry which is preliminary data.</text>
</comment>
<dbReference type="InterPro" id="IPR032710">
    <property type="entry name" value="NTF2-like_dom_sf"/>
</dbReference>
<accession>A0ABV3U6N8</accession>
<reference evidence="1 2" key="1">
    <citation type="journal article" date="2011" name="Int. J. Syst. Evol. Microbiol.">
        <title>Zhongshania antarctica gen. nov., sp. nov. and Zhongshania guokunii sp. nov., gammaproteobacteria respectively isolated from coastal attached (fast) ice and surface seawater of the Antarctic.</title>
        <authorList>
            <person name="Li H.J."/>
            <person name="Zhang X.Y."/>
            <person name="Chen C.X."/>
            <person name="Zhang Y.J."/>
            <person name="Gao Z.M."/>
            <person name="Yu Y."/>
            <person name="Chen X.L."/>
            <person name="Chen B."/>
            <person name="Zhang Y.Z."/>
        </authorList>
    </citation>
    <scope>NUCLEOTIDE SEQUENCE [LARGE SCALE GENOMIC DNA]</scope>
    <source>
        <strain evidence="1 2">ZS6-22T</strain>
    </source>
</reference>
<dbReference type="RefSeq" id="WP_368381889.1">
    <property type="nucleotide sequence ID" value="NZ_JBFRYA010000009.1"/>
</dbReference>
<dbReference type="Proteomes" id="UP001557485">
    <property type="component" value="Unassembled WGS sequence"/>
</dbReference>
<keyword evidence="2" id="KW-1185">Reference proteome</keyword>
<evidence type="ECO:0000313" key="1">
    <source>
        <dbReference type="EMBL" id="MEX1669622.1"/>
    </source>
</evidence>
<dbReference type="Gene3D" id="3.10.450.50">
    <property type="match status" value="1"/>
</dbReference>